<dbReference type="PANTHER" id="PTHR43330:SF27">
    <property type="entry name" value="METHIONINE AMINOPEPTIDASE"/>
    <property type="match status" value="1"/>
</dbReference>
<dbReference type="EC" id="3.4.11.18" evidence="6 7"/>
<comment type="similarity">
    <text evidence="6">Belongs to the peptidase M24A family. Methionine aminopeptidase type 1 subfamily.</text>
</comment>
<feature type="domain" description="Peptidase M24" evidence="8">
    <location>
        <begin position="12"/>
        <end position="251"/>
    </location>
</feature>
<comment type="subunit">
    <text evidence="6">Monomer.</text>
</comment>
<proteinExistence type="inferred from homology"/>
<dbReference type="GO" id="GO:0046872">
    <property type="term" value="F:metal ion binding"/>
    <property type="evidence" value="ECO:0007669"/>
    <property type="project" value="UniProtKB-UniRule"/>
</dbReference>
<feature type="binding site" evidence="6">
    <location>
        <position position="84"/>
    </location>
    <ligand>
        <name>substrate</name>
    </ligand>
</feature>
<dbReference type="AlphaFoldDB" id="A0A2H0R3V9"/>
<evidence type="ECO:0000256" key="3">
    <source>
        <dbReference type="ARBA" id="ARBA00022670"/>
    </source>
</evidence>
<keyword evidence="5 6" id="KW-0378">Hydrolase</keyword>
<feature type="binding site" evidence="6">
    <location>
        <position position="180"/>
    </location>
    <ligand>
        <name>a divalent metal cation</name>
        <dbReference type="ChEBI" id="CHEBI:60240"/>
        <label>2</label>
        <note>catalytic</note>
    </ligand>
</feature>
<keyword evidence="2 6" id="KW-0031">Aminopeptidase</keyword>
<dbReference type="GO" id="GO:0070006">
    <property type="term" value="F:metalloaminopeptidase activity"/>
    <property type="evidence" value="ECO:0007669"/>
    <property type="project" value="UniProtKB-UniRule"/>
</dbReference>
<comment type="function">
    <text evidence="1 6">Removes the N-terminal methionine from nascent proteins. The N-terminal methionine is often cleaved when the second residue in the primary sequence is small and uncharged (Met-Ala-, Cys, Gly, Pro, Ser, Thr, or Val). Requires deformylation of the N(alpha)-formylated initiator methionine before it can be hydrolyzed.</text>
</comment>
<feature type="binding site" evidence="6">
    <location>
        <position position="244"/>
    </location>
    <ligand>
        <name>a divalent metal cation</name>
        <dbReference type="ChEBI" id="CHEBI:60240"/>
        <label>2</label>
        <note>catalytic</note>
    </ligand>
</feature>
<dbReference type="Gene3D" id="3.90.230.10">
    <property type="entry name" value="Creatinase/methionine aminopeptidase superfamily"/>
    <property type="match status" value="1"/>
</dbReference>
<dbReference type="Proteomes" id="UP000230232">
    <property type="component" value="Unassembled WGS sequence"/>
</dbReference>
<evidence type="ECO:0000256" key="6">
    <source>
        <dbReference type="HAMAP-Rule" id="MF_01974"/>
    </source>
</evidence>
<dbReference type="GO" id="GO:0005829">
    <property type="term" value="C:cytosol"/>
    <property type="evidence" value="ECO:0007669"/>
    <property type="project" value="TreeGrafter"/>
</dbReference>
<dbReference type="SUPFAM" id="SSF55920">
    <property type="entry name" value="Creatinase/aminopeptidase"/>
    <property type="match status" value="1"/>
</dbReference>
<sequence length="261" mass="28004">MISIKTNSELATMRQGGRYLAQLLNHLSQMVRSGLVTQALDQGAEAFIAKLKAQEPQSQISASFLNYQGYPASICLSINEEVVHGLPSPKRVIQAGDVVSIDAGLLYNGFHVDSAITVLVPGGPRGSNRQNRELLAVTQEALNLGIKQAIVGNRIGAISWAVEEFIRAHRMGIVRELVGHGIGRQLHEAPQIPNFGPADRGETLKAGMALAIEPMVSLKQGPVILAEDGFAYRTKDGSLSAHFEHTVAITESGPQVLTVDN</sequence>
<dbReference type="EMBL" id="PCXO01000010">
    <property type="protein sequence ID" value="PIR41193.1"/>
    <property type="molecule type" value="Genomic_DNA"/>
</dbReference>
<feature type="binding site" evidence="6">
    <location>
        <position position="113"/>
    </location>
    <ligand>
        <name>a divalent metal cation</name>
        <dbReference type="ChEBI" id="CHEBI:60240"/>
        <label>2</label>
        <note>catalytic</note>
    </ligand>
</feature>
<dbReference type="InterPro" id="IPR000994">
    <property type="entry name" value="Pept_M24"/>
</dbReference>
<organism evidence="9 10">
    <name type="scientific">Candidatus Yanofskybacteria bacterium CG10_big_fil_rev_8_21_14_0_10_46_23</name>
    <dbReference type="NCBI Taxonomy" id="1975098"/>
    <lineage>
        <taxon>Bacteria</taxon>
        <taxon>Candidatus Yanofskyibacteriota</taxon>
    </lineage>
</organism>
<dbReference type="PANTHER" id="PTHR43330">
    <property type="entry name" value="METHIONINE AMINOPEPTIDASE"/>
    <property type="match status" value="1"/>
</dbReference>
<dbReference type="InterPro" id="IPR002467">
    <property type="entry name" value="Pept_M24A_MAP1"/>
</dbReference>
<feature type="binding site" evidence="6">
    <location>
        <position position="187"/>
    </location>
    <ligand>
        <name>substrate</name>
    </ligand>
</feature>
<dbReference type="Pfam" id="PF00557">
    <property type="entry name" value="Peptidase_M24"/>
    <property type="match status" value="1"/>
</dbReference>
<name>A0A2H0R3V9_9BACT</name>
<feature type="binding site" evidence="6">
    <location>
        <position position="102"/>
    </location>
    <ligand>
        <name>a divalent metal cation</name>
        <dbReference type="ChEBI" id="CHEBI:60240"/>
        <label>1</label>
    </ligand>
</feature>
<evidence type="ECO:0000313" key="9">
    <source>
        <dbReference type="EMBL" id="PIR41193.1"/>
    </source>
</evidence>
<dbReference type="PRINTS" id="PR00599">
    <property type="entry name" value="MAPEPTIDASE"/>
</dbReference>
<dbReference type="CDD" id="cd01086">
    <property type="entry name" value="MetAP1"/>
    <property type="match status" value="1"/>
</dbReference>
<feature type="binding site" evidence="6">
    <location>
        <position position="244"/>
    </location>
    <ligand>
        <name>a divalent metal cation</name>
        <dbReference type="ChEBI" id="CHEBI:60240"/>
        <label>1</label>
    </ligand>
</feature>
<protein>
    <recommendedName>
        <fullName evidence="6 7">Methionine aminopeptidase</fullName>
        <shortName evidence="6">MAP</shortName>
        <shortName evidence="6">MetAP</shortName>
        <ecNumber evidence="6 7">3.4.11.18</ecNumber>
    </recommendedName>
    <alternativeName>
        <fullName evidence="6">Peptidase M</fullName>
    </alternativeName>
</protein>
<evidence type="ECO:0000313" key="10">
    <source>
        <dbReference type="Proteomes" id="UP000230232"/>
    </source>
</evidence>
<feature type="binding site" evidence="6">
    <location>
        <position position="213"/>
    </location>
    <ligand>
        <name>a divalent metal cation</name>
        <dbReference type="ChEBI" id="CHEBI:60240"/>
        <label>2</label>
        <note>catalytic</note>
    </ligand>
</feature>
<dbReference type="InterPro" id="IPR001714">
    <property type="entry name" value="Pept_M24_MAP"/>
</dbReference>
<evidence type="ECO:0000256" key="5">
    <source>
        <dbReference type="ARBA" id="ARBA00022801"/>
    </source>
</evidence>
<gene>
    <name evidence="6 9" type="primary">map</name>
    <name evidence="9" type="ORF">COV31_02175</name>
</gene>
<evidence type="ECO:0000256" key="2">
    <source>
        <dbReference type="ARBA" id="ARBA00022438"/>
    </source>
</evidence>
<comment type="cofactor">
    <cofactor evidence="6">
        <name>Co(2+)</name>
        <dbReference type="ChEBI" id="CHEBI:48828"/>
    </cofactor>
    <cofactor evidence="6">
        <name>Zn(2+)</name>
        <dbReference type="ChEBI" id="CHEBI:29105"/>
    </cofactor>
    <cofactor evidence="6">
        <name>Mn(2+)</name>
        <dbReference type="ChEBI" id="CHEBI:29035"/>
    </cofactor>
    <cofactor evidence="6">
        <name>Fe(2+)</name>
        <dbReference type="ChEBI" id="CHEBI:29033"/>
    </cofactor>
    <text evidence="6">Binds 2 divalent metal cations per subunit. Has a high-affinity and a low affinity metal-binding site. The true nature of the physiological cofactor is under debate. The enzyme is active with cobalt, zinc, manganese or divalent iron ions. Most likely, methionine aminopeptidases function as mononuclear Fe(2+)-metalloproteases under physiological conditions, and the catalytically relevant metal-binding site has been assigned to the histidine-containing high-affinity site.</text>
</comment>
<evidence type="ECO:0000259" key="8">
    <source>
        <dbReference type="Pfam" id="PF00557"/>
    </source>
</evidence>
<feature type="binding site" evidence="6">
    <location>
        <position position="113"/>
    </location>
    <ligand>
        <name>a divalent metal cation</name>
        <dbReference type="ChEBI" id="CHEBI:60240"/>
        <label>1</label>
    </ligand>
</feature>
<comment type="catalytic activity">
    <reaction evidence="6 7">
        <text>Release of N-terminal amino acids, preferentially methionine, from peptides and arylamides.</text>
        <dbReference type="EC" id="3.4.11.18"/>
    </reaction>
</comment>
<dbReference type="InterPro" id="IPR036005">
    <property type="entry name" value="Creatinase/aminopeptidase-like"/>
</dbReference>
<dbReference type="GO" id="GO:0006508">
    <property type="term" value="P:proteolysis"/>
    <property type="evidence" value="ECO:0007669"/>
    <property type="project" value="UniProtKB-KW"/>
</dbReference>
<evidence type="ECO:0000256" key="1">
    <source>
        <dbReference type="ARBA" id="ARBA00002521"/>
    </source>
</evidence>
<keyword evidence="4 6" id="KW-0479">Metal-binding</keyword>
<dbReference type="NCBIfam" id="TIGR00500">
    <property type="entry name" value="met_pdase_I"/>
    <property type="match status" value="1"/>
</dbReference>
<accession>A0A2H0R3V9</accession>
<dbReference type="GO" id="GO:0004239">
    <property type="term" value="F:initiator methionyl aminopeptidase activity"/>
    <property type="evidence" value="ECO:0007669"/>
    <property type="project" value="UniProtKB-UniRule"/>
</dbReference>
<keyword evidence="3 6" id="KW-0645">Protease</keyword>
<dbReference type="HAMAP" id="MF_01974">
    <property type="entry name" value="MetAP_1"/>
    <property type="match status" value="1"/>
</dbReference>
<comment type="caution">
    <text evidence="9">The sequence shown here is derived from an EMBL/GenBank/DDBJ whole genome shotgun (WGS) entry which is preliminary data.</text>
</comment>
<evidence type="ECO:0000256" key="4">
    <source>
        <dbReference type="ARBA" id="ARBA00022723"/>
    </source>
</evidence>
<evidence type="ECO:0000256" key="7">
    <source>
        <dbReference type="RuleBase" id="RU003653"/>
    </source>
</evidence>
<reference evidence="9 10" key="1">
    <citation type="submission" date="2017-09" db="EMBL/GenBank/DDBJ databases">
        <title>Depth-based differentiation of microbial function through sediment-hosted aquifers and enrichment of novel symbionts in the deep terrestrial subsurface.</title>
        <authorList>
            <person name="Probst A.J."/>
            <person name="Ladd B."/>
            <person name="Jarett J.K."/>
            <person name="Geller-Mcgrath D.E."/>
            <person name="Sieber C.M."/>
            <person name="Emerson J.B."/>
            <person name="Anantharaman K."/>
            <person name="Thomas B.C."/>
            <person name="Malmstrom R."/>
            <person name="Stieglmeier M."/>
            <person name="Klingl A."/>
            <person name="Woyke T."/>
            <person name="Ryan C.M."/>
            <person name="Banfield J.F."/>
        </authorList>
    </citation>
    <scope>NUCLEOTIDE SEQUENCE [LARGE SCALE GENOMIC DNA]</scope>
    <source>
        <strain evidence="9">CG10_big_fil_rev_8_21_14_0_10_46_23</strain>
    </source>
</reference>